<dbReference type="Proteomes" id="UP000050525">
    <property type="component" value="Unassembled WGS sequence"/>
</dbReference>
<name>A0A151N7K0_ALLMI</name>
<evidence type="ECO:0000313" key="3">
    <source>
        <dbReference type="EMBL" id="KYO32803.1"/>
    </source>
</evidence>
<evidence type="ECO:0000256" key="2">
    <source>
        <dbReference type="SAM" id="MobiDB-lite"/>
    </source>
</evidence>
<evidence type="ECO:0000256" key="1">
    <source>
        <dbReference type="SAM" id="Coils"/>
    </source>
</evidence>
<accession>A0A151N7K0</accession>
<reference evidence="3 4" key="1">
    <citation type="journal article" date="2012" name="Genome Biol.">
        <title>Sequencing three crocodilian genomes to illuminate the evolution of archosaurs and amniotes.</title>
        <authorList>
            <person name="St John J.A."/>
            <person name="Braun E.L."/>
            <person name="Isberg S.R."/>
            <person name="Miles L.G."/>
            <person name="Chong A.Y."/>
            <person name="Gongora J."/>
            <person name="Dalzell P."/>
            <person name="Moran C."/>
            <person name="Bed'hom B."/>
            <person name="Abzhanov A."/>
            <person name="Burgess S.C."/>
            <person name="Cooksey A.M."/>
            <person name="Castoe T.A."/>
            <person name="Crawford N.G."/>
            <person name="Densmore L.D."/>
            <person name="Drew J.C."/>
            <person name="Edwards S.V."/>
            <person name="Faircloth B.C."/>
            <person name="Fujita M.K."/>
            <person name="Greenwold M.J."/>
            <person name="Hoffmann F.G."/>
            <person name="Howard J.M."/>
            <person name="Iguchi T."/>
            <person name="Janes D.E."/>
            <person name="Khan S.Y."/>
            <person name="Kohno S."/>
            <person name="de Koning A.J."/>
            <person name="Lance S.L."/>
            <person name="McCarthy F.M."/>
            <person name="McCormack J.E."/>
            <person name="Merchant M.E."/>
            <person name="Peterson D.G."/>
            <person name="Pollock D.D."/>
            <person name="Pourmand N."/>
            <person name="Raney B.J."/>
            <person name="Roessler K.A."/>
            <person name="Sanford J.R."/>
            <person name="Sawyer R.H."/>
            <person name="Schmidt C.J."/>
            <person name="Triplett E.W."/>
            <person name="Tuberville T.D."/>
            <person name="Venegas-Anaya M."/>
            <person name="Howard J.T."/>
            <person name="Jarvis E.D."/>
            <person name="Guillette L.J.Jr."/>
            <person name="Glenn T.C."/>
            <person name="Green R.E."/>
            <person name="Ray D.A."/>
        </authorList>
    </citation>
    <scope>NUCLEOTIDE SEQUENCE [LARGE SCALE GENOMIC DNA]</scope>
    <source>
        <strain evidence="3">KSC_2009_1</strain>
    </source>
</reference>
<evidence type="ECO:0000313" key="4">
    <source>
        <dbReference type="Proteomes" id="UP000050525"/>
    </source>
</evidence>
<dbReference type="EMBL" id="AKHW03003879">
    <property type="protein sequence ID" value="KYO32803.1"/>
    <property type="molecule type" value="Genomic_DNA"/>
</dbReference>
<protein>
    <submittedName>
        <fullName evidence="3">Uncharacterized protein</fullName>
    </submittedName>
</protein>
<proteinExistence type="predicted"/>
<sequence>MSFRKKPAARKIAYRNWQQKYTGAEQLIQMLRNTLHENQALTEEKGKVLAQEMEKVKEYMANYDALHERNLSLERELEAGAKENDRLQSQLQGGETGKDHLEGQIQSLKTLLEDGVAKEAVTNDEKEQALLQMQALSQQVQALEAENKMLQMANGPMAIRGQDPGESEVLETTSTATQTDAGQKAQAERLEMLRAQLEEYVVILKSEYLKQHHQIEGVKGSVREMQAQLMNKHLGGRKPPEQMKFPGDRGLANRRGKANPEQPEIRSPEKGPVGWKPTALQEEVLPALLECWSKKWDQWFESRAKEMSHLKQQLGDCCKPQVEKGITVPNQRSQVEATLLEVGMAGKEEQASSRRETNNLVCWECTQERQGTRRHKPEMNLKEKWSLRPRKESQAKELETRGRE</sequence>
<comment type="caution">
    <text evidence="3">The sequence shown here is derived from an EMBL/GenBank/DDBJ whole genome shotgun (WGS) entry which is preliminary data.</text>
</comment>
<organism evidence="3 4">
    <name type="scientific">Alligator mississippiensis</name>
    <name type="common">American alligator</name>
    <dbReference type="NCBI Taxonomy" id="8496"/>
    <lineage>
        <taxon>Eukaryota</taxon>
        <taxon>Metazoa</taxon>
        <taxon>Chordata</taxon>
        <taxon>Craniata</taxon>
        <taxon>Vertebrata</taxon>
        <taxon>Euteleostomi</taxon>
        <taxon>Archelosauria</taxon>
        <taxon>Archosauria</taxon>
        <taxon>Crocodylia</taxon>
        <taxon>Alligatoridae</taxon>
        <taxon>Alligatorinae</taxon>
        <taxon>Alligator</taxon>
    </lineage>
</organism>
<feature type="region of interest" description="Disordered" evidence="2">
    <location>
        <begin position="234"/>
        <end position="275"/>
    </location>
</feature>
<feature type="coiled-coil region" evidence="1">
    <location>
        <begin position="126"/>
        <end position="153"/>
    </location>
</feature>
<keyword evidence="4" id="KW-1185">Reference proteome</keyword>
<feature type="region of interest" description="Disordered" evidence="2">
    <location>
        <begin position="368"/>
        <end position="404"/>
    </location>
</feature>
<dbReference type="AlphaFoldDB" id="A0A151N7K0"/>
<gene>
    <name evidence="3" type="ORF">Y1Q_0009386</name>
</gene>
<keyword evidence="1" id="KW-0175">Coiled coil</keyword>
<feature type="coiled-coil region" evidence="1">
    <location>
        <begin position="14"/>
        <end position="90"/>
    </location>
</feature>